<sequence length="137" mass="15392">MRRCASASRMEGAATNKQGNEPTLTDVIEDARKGRSTANFRLLRLCATFPALVAFRQEERYTDWPLTARSSRRFSTRAPSLRRRASPKCGGTWAEICEGSPKLARLGLANREEWAGSGEYVPPKKMIIFCEKTSKSY</sequence>
<evidence type="ECO:0000256" key="1">
    <source>
        <dbReference type="SAM" id="MobiDB-lite"/>
    </source>
</evidence>
<dbReference type="Proteomes" id="UP001270362">
    <property type="component" value="Unassembled WGS sequence"/>
</dbReference>
<accession>A0AAE0X6U2</accession>
<reference evidence="2" key="2">
    <citation type="submission" date="2023-06" db="EMBL/GenBank/DDBJ databases">
        <authorList>
            <consortium name="Lawrence Berkeley National Laboratory"/>
            <person name="Haridas S."/>
            <person name="Hensen N."/>
            <person name="Bonometti L."/>
            <person name="Westerberg I."/>
            <person name="Brannstrom I.O."/>
            <person name="Guillou S."/>
            <person name="Cros-Aarteil S."/>
            <person name="Calhoun S."/>
            <person name="Kuo A."/>
            <person name="Mondo S."/>
            <person name="Pangilinan J."/>
            <person name="Riley R."/>
            <person name="Labutti K."/>
            <person name="Andreopoulos B."/>
            <person name="Lipzen A."/>
            <person name="Chen C."/>
            <person name="Yanf M."/>
            <person name="Daum C."/>
            <person name="Ng V."/>
            <person name="Clum A."/>
            <person name="Steindorff A."/>
            <person name="Ohm R."/>
            <person name="Martin F."/>
            <person name="Silar P."/>
            <person name="Natvig D."/>
            <person name="Lalanne C."/>
            <person name="Gautier V."/>
            <person name="Ament-Velasquez S.L."/>
            <person name="Kruys A."/>
            <person name="Hutchinson M.I."/>
            <person name="Powell A.J."/>
            <person name="Barry K."/>
            <person name="Miller A.N."/>
            <person name="Grigoriev I.V."/>
            <person name="Debuchy R."/>
            <person name="Gladieux P."/>
            <person name="Thoren M.H."/>
            <person name="Johannesson H."/>
        </authorList>
    </citation>
    <scope>NUCLEOTIDE SEQUENCE</scope>
    <source>
        <strain evidence="2">CBS 314.62</strain>
    </source>
</reference>
<protein>
    <submittedName>
        <fullName evidence="2">Uncharacterized protein</fullName>
    </submittedName>
</protein>
<feature type="region of interest" description="Disordered" evidence="1">
    <location>
        <begin position="1"/>
        <end position="22"/>
    </location>
</feature>
<evidence type="ECO:0000313" key="3">
    <source>
        <dbReference type="Proteomes" id="UP001270362"/>
    </source>
</evidence>
<gene>
    <name evidence="2" type="ORF">B0T22DRAFT_122438</name>
</gene>
<keyword evidence="3" id="KW-1185">Reference proteome</keyword>
<organism evidence="2 3">
    <name type="scientific">Podospora appendiculata</name>
    <dbReference type="NCBI Taxonomy" id="314037"/>
    <lineage>
        <taxon>Eukaryota</taxon>
        <taxon>Fungi</taxon>
        <taxon>Dikarya</taxon>
        <taxon>Ascomycota</taxon>
        <taxon>Pezizomycotina</taxon>
        <taxon>Sordariomycetes</taxon>
        <taxon>Sordariomycetidae</taxon>
        <taxon>Sordariales</taxon>
        <taxon>Podosporaceae</taxon>
        <taxon>Podospora</taxon>
    </lineage>
</organism>
<dbReference type="EMBL" id="JAULSO010000002">
    <property type="protein sequence ID" value="KAK3687208.1"/>
    <property type="molecule type" value="Genomic_DNA"/>
</dbReference>
<name>A0AAE0X6U2_9PEZI</name>
<dbReference type="AlphaFoldDB" id="A0AAE0X6U2"/>
<proteinExistence type="predicted"/>
<comment type="caution">
    <text evidence="2">The sequence shown here is derived from an EMBL/GenBank/DDBJ whole genome shotgun (WGS) entry which is preliminary data.</text>
</comment>
<reference evidence="2" key="1">
    <citation type="journal article" date="2023" name="Mol. Phylogenet. Evol.">
        <title>Genome-scale phylogeny and comparative genomics of the fungal order Sordariales.</title>
        <authorList>
            <person name="Hensen N."/>
            <person name="Bonometti L."/>
            <person name="Westerberg I."/>
            <person name="Brannstrom I.O."/>
            <person name="Guillou S."/>
            <person name="Cros-Aarteil S."/>
            <person name="Calhoun S."/>
            <person name="Haridas S."/>
            <person name="Kuo A."/>
            <person name="Mondo S."/>
            <person name="Pangilinan J."/>
            <person name="Riley R."/>
            <person name="LaButti K."/>
            <person name="Andreopoulos B."/>
            <person name="Lipzen A."/>
            <person name="Chen C."/>
            <person name="Yan M."/>
            <person name="Daum C."/>
            <person name="Ng V."/>
            <person name="Clum A."/>
            <person name="Steindorff A."/>
            <person name="Ohm R.A."/>
            <person name="Martin F."/>
            <person name="Silar P."/>
            <person name="Natvig D.O."/>
            <person name="Lalanne C."/>
            <person name="Gautier V."/>
            <person name="Ament-Velasquez S.L."/>
            <person name="Kruys A."/>
            <person name="Hutchinson M.I."/>
            <person name="Powell A.J."/>
            <person name="Barry K."/>
            <person name="Miller A.N."/>
            <person name="Grigoriev I.V."/>
            <person name="Debuchy R."/>
            <person name="Gladieux P."/>
            <person name="Hiltunen Thoren M."/>
            <person name="Johannesson H."/>
        </authorList>
    </citation>
    <scope>NUCLEOTIDE SEQUENCE</scope>
    <source>
        <strain evidence="2">CBS 314.62</strain>
    </source>
</reference>
<evidence type="ECO:0000313" key="2">
    <source>
        <dbReference type="EMBL" id="KAK3687208.1"/>
    </source>
</evidence>